<dbReference type="SUPFAM" id="SSF57440">
    <property type="entry name" value="Kringle-like"/>
    <property type="match status" value="1"/>
</dbReference>
<evidence type="ECO:0000256" key="2">
    <source>
        <dbReference type="ARBA" id="ARBA00023157"/>
    </source>
</evidence>
<feature type="non-terminal residue" evidence="5">
    <location>
        <position position="115"/>
    </location>
</feature>
<evidence type="ECO:0000313" key="5">
    <source>
        <dbReference type="EMBL" id="JAG63866.1"/>
    </source>
</evidence>
<keyword evidence="1 3" id="KW-0420">Kringle</keyword>
<organism evidence="5">
    <name type="scientific">Lygus hesperus</name>
    <name type="common">Western plant bug</name>
    <dbReference type="NCBI Taxonomy" id="30085"/>
    <lineage>
        <taxon>Eukaryota</taxon>
        <taxon>Metazoa</taxon>
        <taxon>Ecdysozoa</taxon>
        <taxon>Arthropoda</taxon>
        <taxon>Hexapoda</taxon>
        <taxon>Insecta</taxon>
        <taxon>Pterygota</taxon>
        <taxon>Neoptera</taxon>
        <taxon>Paraneoptera</taxon>
        <taxon>Hemiptera</taxon>
        <taxon>Heteroptera</taxon>
        <taxon>Panheteroptera</taxon>
        <taxon>Cimicomorpha</taxon>
        <taxon>Miridae</taxon>
        <taxon>Mirini</taxon>
        <taxon>Lygus</taxon>
    </lineage>
</organism>
<feature type="non-terminal residue" evidence="5">
    <location>
        <position position="1"/>
    </location>
</feature>
<dbReference type="InterPro" id="IPR013806">
    <property type="entry name" value="Kringle-like"/>
</dbReference>
<dbReference type="InterPro" id="IPR038178">
    <property type="entry name" value="Kringle_sf"/>
</dbReference>
<evidence type="ECO:0000259" key="4">
    <source>
        <dbReference type="PROSITE" id="PS50070"/>
    </source>
</evidence>
<sequence length="115" mass="13279">RMQVFMYLEKGIRVLHDLSNPQFTAMRWFAVSSFGQGKWSFFCQPVYDRSLEPYPPECRTSTLGLDYVGHKSVTKEGYTCFPWASSYIHQVFKNSEFPDGTVARAVDYCRNPSAD</sequence>
<keyword evidence="2" id="KW-1015">Disulfide bond</keyword>
<reference evidence="5" key="1">
    <citation type="submission" date="2014-09" db="EMBL/GenBank/DDBJ databases">
        <authorList>
            <person name="Magalhaes I.L.F."/>
            <person name="Oliveira U."/>
            <person name="Santos F.R."/>
            <person name="Vidigal T.H.D.A."/>
            <person name="Brescovit A.D."/>
            <person name="Santos A.J."/>
        </authorList>
    </citation>
    <scope>NUCLEOTIDE SEQUENCE</scope>
</reference>
<dbReference type="Gene3D" id="2.40.20.10">
    <property type="entry name" value="Plasminogen Kringle 4"/>
    <property type="match status" value="1"/>
</dbReference>
<dbReference type="EMBL" id="GBRD01001955">
    <property type="protein sequence ID" value="JAG63866.1"/>
    <property type="molecule type" value="Transcribed_RNA"/>
</dbReference>
<dbReference type="AlphaFoldDB" id="A0A0K8TEM8"/>
<dbReference type="PROSITE" id="PS50070">
    <property type="entry name" value="KRINGLE_2"/>
    <property type="match status" value="1"/>
</dbReference>
<accession>A0A0K8TEM8</accession>
<evidence type="ECO:0000256" key="1">
    <source>
        <dbReference type="ARBA" id="ARBA00022572"/>
    </source>
</evidence>
<dbReference type="InterPro" id="IPR000001">
    <property type="entry name" value="Kringle"/>
</dbReference>
<comment type="caution">
    <text evidence="3">Lacks conserved residue(s) required for the propagation of feature annotation.</text>
</comment>
<evidence type="ECO:0000256" key="3">
    <source>
        <dbReference type="PROSITE-ProRule" id="PRU00121"/>
    </source>
</evidence>
<feature type="domain" description="Kringle" evidence="4">
    <location>
        <begin position="64"/>
        <end position="115"/>
    </location>
</feature>
<proteinExistence type="predicted"/>
<name>A0A0K8TEM8_LYGHE</name>
<protein>
    <recommendedName>
        <fullName evidence="4">Kringle domain-containing protein</fullName>
    </recommendedName>
</protein>